<dbReference type="InterPro" id="IPR014030">
    <property type="entry name" value="Ketoacyl_synth_N"/>
</dbReference>
<dbReference type="RefSeq" id="WP_267153044.1">
    <property type="nucleotide sequence ID" value="NZ_JAPMLT010000013.1"/>
</dbReference>
<reference evidence="5 6" key="1">
    <citation type="submission" date="2022-11" db="EMBL/GenBank/DDBJ databases">
        <title>Study of microbial diversity in lake waters.</title>
        <authorList>
            <person name="Zhang J."/>
        </authorList>
    </citation>
    <scope>NUCLEOTIDE SEQUENCE [LARGE SCALE GENOMIC DNA]</scope>
    <source>
        <strain evidence="5 6">DT12</strain>
    </source>
</reference>
<dbReference type="CDD" id="cd00834">
    <property type="entry name" value="KAS_I_II"/>
    <property type="match status" value="1"/>
</dbReference>
<organism evidence="5 6">
    <name type="scientific">Tumebacillus lacus</name>
    <dbReference type="NCBI Taxonomy" id="2995335"/>
    <lineage>
        <taxon>Bacteria</taxon>
        <taxon>Bacillati</taxon>
        <taxon>Bacillota</taxon>
        <taxon>Bacilli</taxon>
        <taxon>Bacillales</taxon>
        <taxon>Alicyclobacillaceae</taxon>
        <taxon>Tumebacillus</taxon>
    </lineage>
</organism>
<dbReference type="PANTHER" id="PTHR11712">
    <property type="entry name" value="POLYKETIDE SYNTHASE-RELATED"/>
    <property type="match status" value="1"/>
</dbReference>
<dbReference type="InterPro" id="IPR016039">
    <property type="entry name" value="Thiolase-like"/>
</dbReference>
<keyword evidence="2 3" id="KW-0808">Transferase</keyword>
<gene>
    <name evidence="5" type="ORF">OS242_17760</name>
</gene>
<accession>A0ABT3X727</accession>
<comment type="caution">
    <text evidence="5">The sequence shown here is derived from an EMBL/GenBank/DDBJ whole genome shotgun (WGS) entry which is preliminary data.</text>
</comment>
<dbReference type="Proteomes" id="UP001208017">
    <property type="component" value="Unassembled WGS sequence"/>
</dbReference>
<dbReference type="EMBL" id="JAPMLT010000013">
    <property type="protein sequence ID" value="MCX7571793.1"/>
    <property type="molecule type" value="Genomic_DNA"/>
</dbReference>
<evidence type="ECO:0000313" key="5">
    <source>
        <dbReference type="EMBL" id="MCX7571793.1"/>
    </source>
</evidence>
<dbReference type="PROSITE" id="PS52004">
    <property type="entry name" value="KS3_2"/>
    <property type="match status" value="1"/>
</dbReference>
<dbReference type="SUPFAM" id="SSF53901">
    <property type="entry name" value="Thiolase-like"/>
    <property type="match status" value="2"/>
</dbReference>
<evidence type="ECO:0000256" key="2">
    <source>
        <dbReference type="ARBA" id="ARBA00022679"/>
    </source>
</evidence>
<dbReference type="SMART" id="SM00825">
    <property type="entry name" value="PKS_KS"/>
    <property type="match status" value="1"/>
</dbReference>
<dbReference type="PANTHER" id="PTHR11712:SF336">
    <property type="entry name" value="3-OXOACYL-[ACYL-CARRIER-PROTEIN] SYNTHASE, MITOCHONDRIAL"/>
    <property type="match status" value="1"/>
</dbReference>
<dbReference type="InterPro" id="IPR020841">
    <property type="entry name" value="PKS_Beta-ketoAc_synthase_dom"/>
</dbReference>
<sequence length="395" mass="40965">MKRVVVTGMGILSSAGVGVEQFWNALLTAGRGIAEPVRKVEIPQVLKPGLARRMDRFSYMTLAAGKMALEDSGILAAEPDLNRVGTVFTTAYGALASNVEFARKLLTAGPNLTSPTVFASTVANACIGHTCMNLGLKGASTMLMGSSAVGYGFDVLRAGRADALLAGGIEEYHESVETSFRQKGFLEAGLEPGVVVCRPLDKNRQGVALREGAAVLVMETLEHAEARGANILGEVRGYGGGFSAISPERAVEPIDSKSFADAMLTALADAQITPEQIDAVVMAAGGSRGGDYAEAMALHDVFGERGRTIPVTTSKGLTGEAMGATASMGIATAILAVAHQTLPPTAGYAEADERLQLNVVAGTQLSGEYRYVLVNGFDIGGNIASLVLAAKEGQV</sequence>
<name>A0ABT3X727_9BACL</name>
<protein>
    <submittedName>
        <fullName evidence="5">Beta-ketoacyl-[acyl-carrier-protein] synthase family protein</fullName>
    </submittedName>
</protein>
<evidence type="ECO:0000256" key="3">
    <source>
        <dbReference type="RuleBase" id="RU003694"/>
    </source>
</evidence>
<dbReference type="Gene3D" id="3.40.47.10">
    <property type="match status" value="2"/>
</dbReference>
<dbReference type="Pfam" id="PF00109">
    <property type="entry name" value="ketoacyl-synt"/>
    <property type="match status" value="1"/>
</dbReference>
<keyword evidence="6" id="KW-1185">Reference proteome</keyword>
<dbReference type="InterPro" id="IPR014031">
    <property type="entry name" value="Ketoacyl_synth_C"/>
</dbReference>
<dbReference type="InterPro" id="IPR000794">
    <property type="entry name" value="Beta-ketoacyl_synthase"/>
</dbReference>
<evidence type="ECO:0000259" key="4">
    <source>
        <dbReference type="PROSITE" id="PS52004"/>
    </source>
</evidence>
<feature type="domain" description="Ketosynthase family 3 (KS3)" evidence="4">
    <location>
        <begin position="1"/>
        <end position="390"/>
    </location>
</feature>
<dbReference type="Pfam" id="PF02801">
    <property type="entry name" value="Ketoacyl-synt_C"/>
    <property type="match status" value="1"/>
</dbReference>
<evidence type="ECO:0000256" key="1">
    <source>
        <dbReference type="ARBA" id="ARBA00008467"/>
    </source>
</evidence>
<comment type="similarity">
    <text evidence="1 3">Belongs to the thiolase-like superfamily. Beta-ketoacyl-ACP synthases family.</text>
</comment>
<proteinExistence type="inferred from homology"/>
<evidence type="ECO:0000313" key="6">
    <source>
        <dbReference type="Proteomes" id="UP001208017"/>
    </source>
</evidence>